<comment type="caution">
    <text evidence="3">The sequence shown here is derived from an EMBL/GenBank/DDBJ whole genome shotgun (WGS) entry which is preliminary data.</text>
</comment>
<dbReference type="RefSeq" id="WP_005035299.1">
    <property type="nucleotide sequence ID" value="NZ_KB849756.1"/>
</dbReference>
<dbReference type="Proteomes" id="UP000013251">
    <property type="component" value="Unassembled WGS sequence"/>
</dbReference>
<keyword evidence="2" id="KW-0472">Membrane</keyword>
<dbReference type="PATRIC" id="fig|1217650.3.peg.4415"/>
<protein>
    <submittedName>
        <fullName evidence="3">Uncharacterized protein</fullName>
    </submittedName>
</protein>
<reference evidence="3 4" key="1">
    <citation type="submission" date="2013-02" db="EMBL/GenBank/DDBJ databases">
        <title>The Genome Sequence of Acinetobacter bereziniae CIP 70.12.</title>
        <authorList>
            <consortium name="The Broad Institute Genome Sequencing Platform"/>
            <consortium name="The Broad Institute Genome Sequencing Center for Infectious Disease"/>
            <person name="Cerqueira G."/>
            <person name="Feldgarden M."/>
            <person name="Courvalin P."/>
            <person name="Perichon B."/>
            <person name="Grillot-Courvalin C."/>
            <person name="Clermont D."/>
            <person name="Rocha E."/>
            <person name="Yoon E.-J."/>
            <person name="Nemec A."/>
            <person name="Walker B."/>
            <person name="Young S.K."/>
            <person name="Zeng Q."/>
            <person name="Gargeya S."/>
            <person name="Fitzgerald M."/>
            <person name="Haas B."/>
            <person name="Abouelleil A."/>
            <person name="Alvarado L."/>
            <person name="Arachchi H.M."/>
            <person name="Berlin A.M."/>
            <person name="Chapman S.B."/>
            <person name="Dewar J."/>
            <person name="Goldberg J."/>
            <person name="Griggs A."/>
            <person name="Gujja S."/>
            <person name="Hansen M."/>
            <person name="Howarth C."/>
            <person name="Imamovic A."/>
            <person name="Larimer J."/>
            <person name="McCowan C."/>
            <person name="Murphy C."/>
            <person name="Neiman D."/>
            <person name="Pearson M."/>
            <person name="Priest M."/>
            <person name="Roberts A."/>
            <person name="Saif S."/>
            <person name="Shea T."/>
            <person name="Sisk P."/>
            <person name="Sykes S."/>
            <person name="Wortman J."/>
            <person name="Nusbaum C."/>
            <person name="Birren B."/>
        </authorList>
    </citation>
    <scope>NUCLEOTIDE SEQUENCE [LARGE SCALE GENOMIC DNA]</scope>
    <source>
        <strain evidence="3 4">CIP 70.12</strain>
    </source>
</reference>
<dbReference type="OrthoDB" id="6709247at2"/>
<evidence type="ECO:0000313" key="3">
    <source>
        <dbReference type="EMBL" id="ENV89551.1"/>
    </source>
</evidence>
<keyword evidence="2" id="KW-1133">Transmembrane helix</keyword>
<dbReference type="GeneID" id="69464438"/>
<organism evidence="3 4">
    <name type="scientific">Acinetobacter bereziniae LMG 1003 = CIP 70.12</name>
    <dbReference type="NCBI Taxonomy" id="981324"/>
    <lineage>
        <taxon>Bacteria</taxon>
        <taxon>Pseudomonadati</taxon>
        <taxon>Pseudomonadota</taxon>
        <taxon>Gammaproteobacteria</taxon>
        <taxon>Moraxellales</taxon>
        <taxon>Moraxellaceae</taxon>
        <taxon>Acinetobacter</taxon>
    </lineage>
</organism>
<evidence type="ECO:0000256" key="2">
    <source>
        <dbReference type="SAM" id="Phobius"/>
    </source>
</evidence>
<feature type="coiled-coil region" evidence="1">
    <location>
        <begin position="220"/>
        <end position="247"/>
    </location>
</feature>
<sequence length="249" mass="29408">MRRILIVFGIIFLAIIGFFYYDHTSIKNEEANRQAFDMVMTDKMRQLSEQAQDRAKPVNIDIHDARLKGDYKILSEFLLKYWIKNIDTRNAYLNQLAAAKWDHFLDVNRLDADRKQNYVETTQMLGTVRQAMQQYQQNNMKNKNEALAELKKSTLRKDLKKPLQDKLEQSAQLDPENALILNELQILGKAETMFDMLKKYQWQKQGNQILFKEDAQVKQFNQLYQDVLKLNSQINQKKEQNAEVLQEAL</sequence>
<feature type="transmembrane region" description="Helical" evidence="2">
    <location>
        <begin position="5"/>
        <end position="21"/>
    </location>
</feature>
<gene>
    <name evidence="3" type="ORF">F938_04484</name>
</gene>
<evidence type="ECO:0000256" key="1">
    <source>
        <dbReference type="SAM" id="Coils"/>
    </source>
</evidence>
<dbReference type="EMBL" id="APQG01000052">
    <property type="protein sequence ID" value="ENV89551.1"/>
    <property type="molecule type" value="Genomic_DNA"/>
</dbReference>
<keyword evidence="4" id="KW-1185">Reference proteome</keyword>
<evidence type="ECO:0000313" key="4">
    <source>
        <dbReference type="Proteomes" id="UP000013251"/>
    </source>
</evidence>
<keyword evidence="1" id="KW-0175">Coiled coil</keyword>
<dbReference type="AlphaFoldDB" id="N9CVH0"/>
<name>N9CVH0_ACIBZ</name>
<dbReference type="HOGENOM" id="CLU_1136137_0_0_6"/>
<keyword evidence="2" id="KW-0812">Transmembrane</keyword>
<proteinExistence type="predicted"/>
<accession>N9CVH0</accession>